<accession>A0AAN9FT46</accession>
<comment type="caution">
    <text evidence="1">The sequence shown here is derived from an EMBL/GenBank/DDBJ whole genome shotgun (WGS) entry which is preliminary data.</text>
</comment>
<protein>
    <submittedName>
        <fullName evidence="1">Uncharacterized protein</fullName>
    </submittedName>
</protein>
<organism evidence="1 2">
    <name type="scientific">Crotalaria pallida</name>
    <name type="common">Smooth rattlebox</name>
    <name type="synonym">Crotalaria striata</name>
    <dbReference type="NCBI Taxonomy" id="3830"/>
    <lineage>
        <taxon>Eukaryota</taxon>
        <taxon>Viridiplantae</taxon>
        <taxon>Streptophyta</taxon>
        <taxon>Embryophyta</taxon>
        <taxon>Tracheophyta</taxon>
        <taxon>Spermatophyta</taxon>
        <taxon>Magnoliopsida</taxon>
        <taxon>eudicotyledons</taxon>
        <taxon>Gunneridae</taxon>
        <taxon>Pentapetalae</taxon>
        <taxon>rosids</taxon>
        <taxon>fabids</taxon>
        <taxon>Fabales</taxon>
        <taxon>Fabaceae</taxon>
        <taxon>Papilionoideae</taxon>
        <taxon>50 kb inversion clade</taxon>
        <taxon>genistoids sensu lato</taxon>
        <taxon>core genistoids</taxon>
        <taxon>Crotalarieae</taxon>
        <taxon>Crotalaria</taxon>
    </lineage>
</organism>
<evidence type="ECO:0000313" key="1">
    <source>
        <dbReference type="EMBL" id="KAK7282137.1"/>
    </source>
</evidence>
<proteinExistence type="predicted"/>
<evidence type="ECO:0000313" key="2">
    <source>
        <dbReference type="Proteomes" id="UP001372338"/>
    </source>
</evidence>
<gene>
    <name evidence="1" type="ORF">RIF29_10708</name>
</gene>
<dbReference type="Proteomes" id="UP001372338">
    <property type="component" value="Unassembled WGS sequence"/>
</dbReference>
<name>A0AAN9FT46_CROPI</name>
<dbReference type="AlphaFoldDB" id="A0AAN9FT46"/>
<keyword evidence="2" id="KW-1185">Reference proteome</keyword>
<dbReference type="EMBL" id="JAYWIO010000002">
    <property type="protein sequence ID" value="KAK7282137.1"/>
    <property type="molecule type" value="Genomic_DNA"/>
</dbReference>
<sequence>MVCLGAAATVRAICFGFVLGPDIDRTSVLGSLEAPTRTETGKAKCSKRGDRDILSSVQDRFSLTNEMLGTWRLRCLGVDARSVLMSSVLADELGANW</sequence>
<reference evidence="1 2" key="1">
    <citation type="submission" date="2024-01" db="EMBL/GenBank/DDBJ databases">
        <title>The genomes of 5 underutilized Papilionoideae crops provide insights into root nodulation and disease resistanc.</title>
        <authorList>
            <person name="Yuan L."/>
        </authorList>
    </citation>
    <scope>NUCLEOTIDE SEQUENCE [LARGE SCALE GENOMIC DNA]</scope>
    <source>
        <strain evidence="1">ZHUSHIDOU_FW_LH</strain>
        <tissue evidence="1">Leaf</tissue>
    </source>
</reference>